<dbReference type="Proteomes" id="UP000283832">
    <property type="component" value="Unassembled WGS sequence"/>
</dbReference>
<dbReference type="InterPro" id="IPR001919">
    <property type="entry name" value="CBD2"/>
</dbReference>
<dbReference type="SMART" id="SM00637">
    <property type="entry name" value="CBD_II"/>
    <property type="match status" value="1"/>
</dbReference>
<dbReference type="InterPro" id="IPR001000">
    <property type="entry name" value="GH10_dom"/>
</dbReference>
<name>A0A418MTQ6_9ACTN</name>
<dbReference type="InterPro" id="IPR008965">
    <property type="entry name" value="CBM2/CBM3_carb-bd_dom_sf"/>
</dbReference>
<keyword evidence="5 7" id="KW-0326">Glycosidase</keyword>
<dbReference type="Pfam" id="PF00553">
    <property type="entry name" value="CBM_2"/>
    <property type="match status" value="1"/>
</dbReference>
<evidence type="ECO:0000313" key="10">
    <source>
        <dbReference type="EMBL" id="RIV37621.1"/>
    </source>
</evidence>
<evidence type="ECO:0000256" key="8">
    <source>
        <dbReference type="SAM" id="SignalP"/>
    </source>
</evidence>
<dbReference type="EC" id="3.2.1.8" evidence="7"/>
<organism evidence="10 11">
    <name type="scientific">Micromonospora radicis</name>
    <dbReference type="NCBI Taxonomy" id="1894971"/>
    <lineage>
        <taxon>Bacteria</taxon>
        <taxon>Bacillati</taxon>
        <taxon>Actinomycetota</taxon>
        <taxon>Actinomycetes</taxon>
        <taxon>Micromonosporales</taxon>
        <taxon>Micromonosporaceae</taxon>
        <taxon>Micromonospora</taxon>
    </lineage>
</organism>
<keyword evidence="6 7" id="KW-0624">Polysaccharide degradation</keyword>
<dbReference type="PRINTS" id="PR00134">
    <property type="entry name" value="GLHYDRLASE10"/>
</dbReference>
<dbReference type="Gene3D" id="2.60.40.1190">
    <property type="match status" value="1"/>
</dbReference>
<proteinExistence type="inferred from homology"/>
<dbReference type="Gene3D" id="2.60.40.290">
    <property type="match status" value="1"/>
</dbReference>
<dbReference type="InterPro" id="IPR008979">
    <property type="entry name" value="Galactose-bd-like_sf"/>
</dbReference>
<keyword evidence="3 7" id="KW-0378">Hydrolase</keyword>
<dbReference type="InterPro" id="IPR044846">
    <property type="entry name" value="GH10"/>
</dbReference>
<feature type="signal peptide" evidence="8">
    <location>
        <begin position="1"/>
        <end position="36"/>
    </location>
</feature>
<dbReference type="SUPFAM" id="SSF49384">
    <property type="entry name" value="Carbohydrate-binding domain"/>
    <property type="match status" value="1"/>
</dbReference>
<comment type="caution">
    <text evidence="10">The sequence shown here is derived from an EMBL/GenBank/DDBJ whole genome shotgun (WGS) entry which is preliminary data.</text>
</comment>
<evidence type="ECO:0000256" key="2">
    <source>
        <dbReference type="ARBA" id="ARBA00022737"/>
    </source>
</evidence>
<feature type="domain" description="GH10" evidence="9">
    <location>
        <begin position="354"/>
        <end position="697"/>
    </location>
</feature>
<keyword evidence="8" id="KW-0732">Signal</keyword>
<keyword evidence="11" id="KW-1185">Reference proteome</keyword>
<feature type="chain" id="PRO_5019517446" description="Beta-xylanase" evidence="8">
    <location>
        <begin position="37"/>
        <end position="1122"/>
    </location>
</feature>
<comment type="catalytic activity">
    <reaction evidence="7">
        <text>Endohydrolysis of (1-&gt;4)-beta-D-xylosidic linkages in xylans.</text>
        <dbReference type="EC" id="3.2.1.8"/>
    </reaction>
</comment>
<dbReference type="GO" id="GO:0045493">
    <property type="term" value="P:xylan catabolic process"/>
    <property type="evidence" value="ECO:0007669"/>
    <property type="project" value="UniProtKB-KW"/>
</dbReference>
<dbReference type="OrthoDB" id="3255194at2"/>
<evidence type="ECO:0000256" key="5">
    <source>
        <dbReference type="ARBA" id="ARBA00023295"/>
    </source>
</evidence>
<dbReference type="InterPro" id="IPR017853">
    <property type="entry name" value="GH"/>
</dbReference>
<dbReference type="SMART" id="SM00633">
    <property type="entry name" value="Glyco_10"/>
    <property type="match status" value="1"/>
</dbReference>
<dbReference type="GO" id="GO:0030247">
    <property type="term" value="F:polysaccharide binding"/>
    <property type="evidence" value="ECO:0007669"/>
    <property type="project" value="InterPro"/>
</dbReference>
<dbReference type="Gene3D" id="2.60.120.260">
    <property type="entry name" value="Galactose-binding domain-like"/>
    <property type="match status" value="2"/>
</dbReference>
<dbReference type="AlphaFoldDB" id="A0A418MTQ6"/>
<evidence type="ECO:0000313" key="11">
    <source>
        <dbReference type="Proteomes" id="UP000283832"/>
    </source>
</evidence>
<dbReference type="GO" id="GO:0031176">
    <property type="term" value="F:endo-1,4-beta-xylanase activity"/>
    <property type="evidence" value="ECO:0007669"/>
    <property type="project" value="UniProtKB-EC"/>
</dbReference>
<dbReference type="InterPro" id="IPR003305">
    <property type="entry name" value="CenC_carb-bd"/>
</dbReference>
<dbReference type="Pfam" id="PF02018">
    <property type="entry name" value="CBM_4_9"/>
    <property type="match status" value="2"/>
</dbReference>
<dbReference type="Pfam" id="PF00331">
    <property type="entry name" value="Glyco_hydro_10"/>
    <property type="match status" value="1"/>
</dbReference>
<dbReference type="InterPro" id="IPR012291">
    <property type="entry name" value="CBM2_carb-bd_dom_sf"/>
</dbReference>
<dbReference type="RefSeq" id="WP_119577113.1">
    <property type="nucleotide sequence ID" value="NZ_QXEC01000013.1"/>
</dbReference>
<dbReference type="PANTHER" id="PTHR31490">
    <property type="entry name" value="GLYCOSYL HYDROLASE"/>
    <property type="match status" value="1"/>
</dbReference>
<keyword evidence="4 7" id="KW-0119">Carbohydrate metabolism</keyword>
<evidence type="ECO:0000256" key="3">
    <source>
        <dbReference type="ARBA" id="ARBA00022801"/>
    </source>
</evidence>
<evidence type="ECO:0000256" key="7">
    <source>
        <dbReference type="RuleBase" id="RU361174"/>
    </source>
</evidence>
<evidence type="ECO:0000256" key="4">
    <source>
        <dbReference type="ARBA" id="ARBA00023277"/>
    </source>
</evidence>
<evidence type="ECO:0000259" key="9">
    <source>
        <dbReference type="PROSITE" id="PS51760"/>
    </source>
</evidence>
<comment type="similarity">
    <text evidence="1 7">Belongs to the glycosyl hydrolase 10 (cellulase F) family.</text>
</comment>
<evidence type="ECO:0000256" key="1">
    <source>
        <dbReference type="ARBA" id="ARBA00007495"/>
    </source>
</evidence>
<reference evidence="10 11" key="1">
    <citation type="submission" date="2018-08" db="EMBL/GenBank/DDBJ databases">
        <title>Jishengella sp. nov., isolated from a root of Azadirachta indica A. Juss. var. siamensis Valenton.</title>
        <authorList>
            <person name="Kuncharoen N."/>
            <person name="Tanasupawat S."/>
            <person name="Kudo T."/>
            <person name="Ohkuma M."/>
        </authorList>
    </citation>
    <scope>NUCLEOTIDE SEQUENCE [LARGE SCALE GENOMIC DNA]</scope>
    <source>
        <strain evidence="10 11">AZ1-13</strain>
    </source>
</reference>
<evidence type="ECO:0000256" key="6">
    <source>
        <dbReference type="ARBA" id="ARBA00023326"/>
    </source>
</evidence>
<keyword evidence="2" id="KW-0677">Repeat</keyword>
<accession>A0A418MTQ6</accession>
<dbReference type="PROSITE" id="PS51760">
    <property type="entry name" value="GH10_2"/>
    <property type="match status" value="1"/>
</dbReference>
<dbReference type="EMBL" id="QXEC01000013">
    <property type="protein sequence ID" value="RIV37621.1"/>
    <property type="molecule type" value="Genomic_DNA"/>
</dbReference>
<dbReference type="Gene3D" id="3.20.20.80">
    <property type="entry name" value="Glycosidases"/>
    <property type="match status" value="1"/>
</dbReference>
<sequence length="1122" mass="120269">MRFWKPSPRTRRRSRTLGALCAATLVAAITVAPAPAAAQVALDNDFEAGSYAPWGPRGDVTLAIADEGHESDHSLSVTGRTANWQGPATNATTLLRPGVRYTVSAWVKLPAGTAGSAGVHFTVESTPAAGGDNTYTWIGAAVPTTADGWVRIGGDYTLPDGLGAATLYVEAEGDTPFLLDDVSITAPDGGGGPTPGTVVVDTDFEAGLDGWGPRDSGPGAPTVTLTDVAHGGASAALVSDRVNQGAGLGRDVTGLFEAGVSYELDAWLRFAEGQPTDQIWLSLASATGDSQSFSTLAQFETVTNTGWTRVTARFTMPAADSASLYFETRWQGSDVVGNTSDFLVDDIVVRVPEPPVVEDLTGIHETTDFPVGVAIDSRETVGAAAQLLTRHFNQITPENHMKPEAWYDAEGTFRPHEQALAMMDFARDNDLRVYGHVLVWHSQTPDWFFTNAAGQPLGTSAADQQVLRERLRTHIFDVAGSLSERYGAFGSATNPLYAFDAINEVVSDSGEYADGLRRSEWYRILGENFIDLTFEYADEAFNDVYAAEGADRPVTLFINDYNTEQSGKQSRYKALVQRLLARGVPVDGVGHQFHVSLATPVRDLEVALESFADLPVVQAVTELDVTTGTPVTQAKLIDQGYYYRDAFRIFRAYAEDLLAVTVWGLTDGRSWRSGNGAPLVFDDNLRAKPAYHGVVDGELPARLRTANVFAGDVPLTAAAPKDPTWRQLPLHKVAEKARFQLRWAPDHLTAYVTVDDSTVDGSDRVSFVLDGETYRVDREGSGDVPAVATGRDGGYHLVAHLPLSDATRSDAVTLDVRVSDDGSTSGWNTPGAVGTLTLVEELSYVAVRQAATAPVIDGAVDAAWAQAATVTTAKQVSGTDGATATVRTLWRGQTLYVLAEVTDPVVDVSGSDPWTQDSVEIYVDAGNAKNGSYRYDDTQIRINADNVVSFGTGDEAFQAARLDSAAVRTATGYTVEAAISLLEYGGLDTFHGLDFQVNDASNGARTSIRNWAEQEGAGYQSTARWGVGQLVVGSNVDVQLTTVARWNSDSGGGYCATITATNTGDRPVEWAAVVDLEGDVYDAWNFRRERLTGDTYRIRGVDWNRTLAPGASTFSVGYCANL</sequence>
<dbReference type="SUPFAM" id="SSF51445">
    <property type="entry name" value="(Trans)glycosidases"/>
    <property type="match status" value="1"/>
</dbReference>
<dbReference type="InterPro" id="IPR010502">
    <property type="entry name" value="Carb-bd_dom_fam9"/>
</dbReference>
<gene>
    <name evidence="10" type="ORF">D2L64_15450</name>
</gene>
<protein>
    <recommendedName>
        <fullName evidence="7">Beta-xylanase</fullName>
        <ecNumber evidence="7">3.2.1.8</ecNumber>
    </recommendedName>
</protein>
<dbReference type="PANTHER" id="PTHR31490:SF90">
    <property type="entry name" value="ENDO-1,4-BETA-XYLANASE A"/>
    <property type="match status" value="1"/>
</dbReference>
<dbReference type="SUPFAM" id="SSF49344">
    <property type="entry name" value="CBD9-like"/>
    <property type="match status" value="1"/>
</dbReference>
<dbReference type="SUPFAM" id="SSF49785">
    <property type="entry name" value="Galactose-binding domain-like"/>
    <property type="match status" value="2"/>
</dbReference>
<dbReference type="Pfam" id="PF06452">
    <property type="entry name" value="CBM9_1"/>
    <property type="match status" value="1"/>
</dbReference>